<sequence length="923" mass="99626">MAHTKGKRGDRPVSREGTTSARPSRSPSTKRSISMTRSPDVDNASSLSEAESSDSEPARPSIGQTLADQFRARALAQSTKEGDSDDDLNLPPALDIAGIADDEDLPDLDLETLTGARPKRSTAKTDAYKMRAPKFAPSQRRQDAAKAKESAAVKAGITSPVKASTDKELARLFAQRKKMKQMGTDLAGMEEADRFMLTFTQQMASRGQTGRGDEDDDGQHLDEQSDASSSGNVAFGGRAAQTNVAYDSRKHIALSDSEAESPANEVKRVDNAIRSRGKRKKRKAEHDSESPEANEAEDVLAILHKDRSPGKMRGAHRKLGFKRKQMFWTSVPVPFDIPRLPPADNSNPLTEALADALSDASGQETLAPLLRSELFASFLALEERASKRMLDEEKLRSSSPLSSITSESNAPLLAEWLTKLVLQVDSPALSASAVVGLRKLLLGLKLAETAIPAASAILNDALVAILTVLPAALADLGASHQVLAAMYDCDVSDVATEAPLSQQVPQQLAVGRAPHRRSSAWSTAREDALERLLNVLGVIADLIATLTLDSQAILACNNTAVLLLFLFHLDAANGHPSRTYCTTQHAELIAKFQGVQKPARPEALLDHSWKRSARLLAAIDAIQCDEAATVRIILAMPSLDLQGAVARSRTAYIRLLRCSQADSNQMKKALPLESLANRLNSSDDNPLHVRRRPTNTSPCPDDLDYEELGCRVRLLSIILSDLPLQLCDHVENGTADEASSFSTLTNSTIDSNVRANGSGTSSQRSVESLIGATQFPIFRDANKSKRRIWSAAMDEAVALANKELQSITRDREIARSEQVNVPMSASAPPPTSTSNSASYHTAASGHSSTILPATLRFEPSTARHKQLSMIADHIKDAGGRISDGRGGHLARSRVKDDMQRLSLSIKYRLTALAPAAEQSVAYD</sequence>
<feature type="region of interest" description="Disordered" evidence="1">
    <location>
        <begin position="198"/>
        <end position="235"/>
    </location>
</feature>
<evidence type="ECO:0000313" key="3">
    <source>
        <dbReference type="Proteomes" id="UP000054845"/>
    </source>
</evidence>
<dbReference type="AlphaFoldDB" id="A0A0P1BGK7"/>
<feature type="region of interest" description="Disordered" evidence="1">
    <location>
        <begin position="681"/>
        <end position="700"/>
    </location>
</feature>
<reference evidence="2 3" key="1">
    <citation type="submission" date="2014-09" db="EMBL/GenBank/DDBJ databases">
        <authorList>
            <person name="Magalhaes I.L.F."/>
            <person name="Oliveira U."/>
            <person name="Santos F.R."/>
            <person name="Vidigal T.H.D.A."/>
            <person name="Brescovit A.D."/>
            <person name="Santos A.J."/>
        </authorList>
    </citation>
    <scope>NUCLEOTIDE SEQUENCE [LARGE SCALE GENOMIC DNA]</scope>
</reference>
<feature type="region of interest" description="Disordered" evidence="1">
    <location>
        <begin position="815"/>
        <end position="845"/>
    </location>
</feature>
<evidence type="ECO:0000256" key="1">
    <source>
        <dbReference type="SAM" id="MobiDB-lite"/>
    </source>
</evidence>
<feature type="compositionally biased region" description="Basic and acidic residues" evidence="1">
    <location>
        <begin position="140"/>
        <end position="151"/>
    </location>
</feature>
<protein>
    <submittedName>
        <fullName evidence="2">Uncharacterized protein</fullName>
    </submittedName>
</protein>
<name>A0A0P1BGK7_9BASI</name>
<keyword evidence="3" id="KW-1185">Reference proteome</keyword>
<feature type="region of interest" description="Disordered" evidence="1">
    <location>
        <begin position="255"/>
        <end position="298"/>
    </location>
</feature>
<dbReference type="EMBL" id="CCYA01000252">
    <property type="protein sequence ID" value="CEH15136.1"/>
    <property type="molecule type" value="Genomic_DNA"/>
</dbReference>
<feature type="compositionally biased region" description="Polar residues" evidence="1">
    <location>
        <begin position="198"/>
        <end position="208"/>
    </location>
</feature>
<accession>A0A0P1BGK7</accession>
<dbReference type="OrthoDB" id="10328190at2759"/>
<feature type="compositionally biased region" description="Acidic residues" evidence="1">
    <location>
        <begin position="100"/>
        <end position="110"/>
    </location>
</feature>
<evidence type="ECO:0000313" key="2">
    <source>
        <dbReference type="EMBL" id="CEH15136.1"/>
    </source>
</evidence>
<feature type="compositionally biased region" description="Low complexity" evidence="1">
    <location>
        <begin position="18"/>
        <end position="34"/>
    </location>
</feature>
<proteinExistence type="predicted"/>
<feature type="region of interest" description="Disordered" evidence="1">
    <location>
        <begin position="1"/>
        <end position="161"/>
    </location>
</feature>
<organism evidence="2 3">
    <name type="scientific">Ceraceosorus bombacis</name>
    <dbReference type="NCBI Taxonomy" id="401625"/>
    <lineage>
        <taxon>Eukaryota</taxon>
        <taxon>Fungi</taxon>
        <taxon>Dikarya</taxon>
        <taxon>Basidiomycota</taxon>
        <taxon>Ustilaginomycotina</taxon>
        <taxon>Exobasidiomycetes</taxon>
        <taxon>Ceraceosorales</taxon>
        <taxon>Ceraceosoraceae</taxon>
        <taxon>Ceraceosorus</taxon>
    </lineage>
</organism>
<dbReference type="Proteomes" id="UP000054845">
    <property type="component" value="Unassembled WGS sequence"/>
</dbReference>